<proteinExistence type="predicted"/>
<protein>
    <submittedName>
        <fullName evidence="1">Uncharacterized protein</fullName>
    </submittedName>
</protein>
<gene>
    <name evidence="1" type="ORF">EV681_2903</name>
</gene>
<evidence type="ECO:0000313" key="1">
    <source>
        <dbReference type="EMBL" id="RZT94483.1"/>
    </source>
</evidence>
<keyword evidence="2" id="KW-1185">Reference proteome</keyword>
<accession>A0A4Q7VF82</accession>
<organism evidence="1 2">
    <name type="scientific">Advenella incenata</name>
    <dbReference type="NCBI Taxonomy" id="267800"/>
    <lineage>
        <taxon>Bacteria</taxon>
        <taxon>Pseudomonadati</taxon>
        <taxon>Pseudomonadota</taxon>
        <taxon>Betaproteobacteria</taxon>
        <taxon>Burkholderiales</taxon>
        <taxon>Alcaligenaceae</taxon>
    </lineage>
</organism>
<sequence length="56" mass="6824">MRALPEKCWNVVYLQIVNDFFESCFINITTQTNVRNLGINYNWRIYHIRNKTLVFL</sequence>
<evidence type="ECO:0000313" key="2">
    <source>
        <dbReference type="Proteomes" id="UP000293398"/>
    </source>
</evidence>
<reference evidence="1 2" key="1">
    <citation type="submission" date="2019-02" db="EMBL/GenBank/DDBJ databases">
        <title>Genomic Encyclopedia of Type Strains, Phase IV (KMG-IV): sequencing the most valuable type-strain genomes for metagenomic binning, comparative biology and taxonomic classification.</title>
        <authorList>
            <person name="Goeker M."/>
        </authorList>
    </citation>
    <scope>NUCLEOTIDE SEQUENCE [LARGE SCALE GENOMIC DNA]</scope>
    <source>
        <strain evidence="1 2">DSM 23814</strain>
    </source>
</reference>
<name>A0A4Q7VF82_9BURK</name>
<dbReference type="Proteomes" id="UP000293398">
    <property type="component" value="Unassembled WGS sequence"/>
</dbReference>
<dbReference type="EMBL" id="SHKO01000002">
    <property type="protein sequence ID" value="RZT94483.1"/>
    <property type="molecule type" value="Genomic_DNA"/>
</dbReference>
<dbReference type="AlphaFoldDB" id="A0A4Q7VF82"/>
<comment type="caution">
    <text evidence="1">The sequence shown here is derived from an EMBL/GenBank/DDBJ whole genome shotgun (WGS) entry which is preliminary data.</text>
</comment>